<evidence type="ECO:0000259" key="1">
    <source>
        <dbReference type="Pfam" id="PF05235"/>
    </source>
</evidence>
<dbReference type="InterPro" id="IPR007899">
    <property type="entry name" value="CHAD_dom"/>
</dbReference>
<comment type="caution">
    <text evidence="2">The sequence shown here is derived from an EMBL/GenBank/DDBJ whole genome shotgun (WGS) entry which is preliminary data.</text>
</comment>
<feature type="domain" description="CHAD" evidence="1">
    <location>
        <begin position="9"/>
        <end position="217"/>
    </location>
</feature>
<name>A0A839SDY2_9SPHI</name>
<dbReference type="Gene3D" id="1.40.20.10">
    <property type="entry name" value="CHAD domain"/>
    <property type="match status" value="2"/>
</dbReference>
<dbReference type="EMBL" id="JACHWX010000006">
    <property type="protein sequence ID" value="MBB3055986.1"/>
    <property type="molecule type" value="Genomic_DNA"/>
</dbReference>
<protein>
    <submittedName>
        <fullName evidence="2">CHAD domain-containing protein</fullName>
    </submittedName>
</protein>
<dbReference type="InterPro" id="IPR038186">
    <property type="entry name" value="CHAD_dom_sf"/>
</dbReference>
<gene>
    <name evidence="2" type="ORF">FHS11_002408</name>
</gene>
<dbReference type="RefSeq" id="WP_183475962.1">
    <property type="nucleotide sequence ID" value="NZ_JACHWX010000006.1"/>
</dbReference>
<dbReference type="Proteomes" id="UP000539265">
    <property type="component" value="Unassembled WGS sequence"/>
</dbReference>
<keyword evidence="3" id="KW-1185">Reference proteome</keyword>
<reference evidence="2" key="1">
    <citation type="submission" date="2020-08" db="EMBL/GenBank/DDBJ databases">
        <title>Genomic Encyclopedia of Type Strains, Phase III (KMG-III): the genomes of soil and plant-associated and newly described type strains.</title>
        <authorList>
            <person name="Whitman W."/>
        </authorList>
    </citation>
    <scope>NUCLEOTIDE SEQUENCE [LARGE SCALE GENOMIC DNA]</scope>
    <source>
        <strain evidence="2">CECT 8628</strain>
    </source>
</reference>
<evidence type="ECO:0000313" key="2">
    <source>
        <dbReference type="EMBL" id="MBB3055986.1"/>
    </source>
</evidence>
<dbReference type="PANTHER" id="PTHR39339:SF1">
    <property type="entry name" value="CHAD DOMAIN-CONTAINING PROTEIN"/>
    <property type="match status" value="1"/>
</dbReference>
<proteinExistence type="predicted"/>
<organism evidence="2 3">
    <name type="scientific">Mucilaginibacter gotjawali</name>
    <dbReference type="NCBI Taxonomy" id="1550579"/>
    <lineage>
        <taxon>Bacteria</taxon>
        <taxon>Pseudomonadati</taxon>
        <taxon>Bacteroidota</taxon>
        <taxon>Sphingobacteriia</taxon>
        <taxon>Sphingobacteriales</taxon>
        <taxon>Sphingobacteriaceae</taxon>
        <taxon>Mucilaginibacter</taxon>
    </lineage>
</organism>
<sequence>MKKKEEAKYLDKGWEEMNIHLNAFLETGNQEELHKFRVQIKKLRAMLFLFDNTSKESGLLKCFKPVRKIFKHAGKIRDAYTNLQLSERYHLKNKQFEEGQQKIIDEGTIEFRSNGPQFFKNIKTAHKRLKKQLQKVDDSMIADYYKQQLSNIATNLAVSGFTEDMHTNRKLIKILVYNHKLAEKALNGSVPFNTAYLDKLQEAIGKWHDNLVAEELFSTPELNDKPIVAKIKKVNSNVKRSITNLADDFLKKATTVEQPLNA</sequence>
<dbReference type="AlphaFoldDB" id="A0A839SDY2"/>
<accession>A0A839SDY2</accession>
<dbReference type="Pfam" id="PF05235">
    <property type="entry name" value="CHAD"/>
    <property type="match status" value="1"/>
</dbReference>
<dbReference type="PANTHER" id="PTHR39339">
    <property type="entry name" value="SLR1444 PROTEIN"/>
    <property type="match status" value="1"/>
</dbReference>
<evidence type="ECO:0000313" key="3">
    <source>
        <dbReference type="Proteomes" id="UP000539265"/>
    </source>
</evidence>